<evidence type="ECO:0000256" key="10">
    <source>
        <dbReference type="SAM" id="Phobius"/>
    </source>
</evidence>
<feature type="region of interest" description="Disordered" evidence="9">
    <location>
        <begin position="500"/>
        <end position="546"/>
    </location>
</feature>
<feature type="transmembrane region" description="Helical" evidence="10">
    <location>
        <begin position="291"/>
        <end position="312"/>
    </location>
</feature>
<feature type="domain" description="Copper resistance protein D" evidence="13">
    <location>
        <begin position="323"/>
        <end position="397"/>
    </location>
</feature>
<feature type="transmembrane region" description="Helical" evidence="10">
    <location>
        <begin position="215"/>
        <end position="240"/>
    </location>
</feature>
<feature type="transmembrane region" description="Helical" evidence="10">
    <location>
        <begin position="324"/>
        <end position="345"/>
    </location>
</feature>
<evidence type="ECO:0000256" key="5">
    <source>
        <dbReference type="ARBA" id="ARBA00022729"/>
    </source>
</evidence>
<feature type="transmembrane region" description="Helical" evidence="10">
    <location>
        <begin position="252"/>
        <end position="271"/>
    </location>
</feature>
<feature type="region of interest" description="Disordered" evidence="9">
    <location>
        <begin position="395"/>
        <end position="446"/>
    </location>
</feature>
<evidence type="ECO:0000313" key="15">
    <source>
        <dbReference type="Proteomes" id="UP001550850"/>
    </source>
</evidence>
<feature type="signal peptide" evidence="11">
    <location>
        <begin position="1"/>
        <end position="16"/>
    </location>
</feature>
<sequence>MAGLLLAGAGPASAHAALTGSDPRQGAVVNSAPEQVTLTFSEKVAVSADSVRVLDPEGNRVDTGKAPTVDGTSVRVKLHQGLPFGTFTVAYQVVSEDSHPVAGAYTYSVGAPSQTSVDLPEQSAGGGLVGTLYDVARYVSYAGFTVLVGGAAFVLICWRRGAGVRALQRLVVGGWLALTVGTLALLLLRGAYVGSGKLGDVADMGLLAQVLRSSTGAALVCRLLLLAVAALFVAVLFGTYQRREDGAEKRDLSFGLTVGGVVVAAGLAATWALSEHASAGLQPGIAMPADVIHLLAVALWLGGLTALLVALYRRSAEITVERAAVHRFSRVAFCSVVALAVTGVYQSWRQVGSWDALTSTSYGRLLLVKAGLVALLVGIAWISRRWTRRLDDTGAAGATAAGTTEGAEAADANDDANDDADAEVGGTEQRAAEGGRTAEAGAAGTTGAAVADAPGVRAGAGEAAGELGATSTMGSVGAASAAAAVGSAGAAAAVAHLSGEAPARKTGGGDGDDDADPRRAEQLARQRAAVETARRRKERDADAPRAGLRRSVLAEVAVAVVVLAVTTALTGAEPGRTEQQARAASASLLAPTGTVTVELPFDTGGKDGEGVVRLEFVPAQVGENTLHVYAEHSYGAPYDLPELKVALTLESKNVGPLPVFPKHMSTGHWSTAGVQIPMAGEWKVSVTVRTSDIDQVTVDKNVKIG</sequence>
<feature type="transmembrane region" description="Helical" evidence="10">
    <location>
        <begin position="138"/>
        <end position="158"/>
    </location>
</feature>
<feature type="compositionally biased region" description="Low complexity" evidence="9">
    <location>
        <begin position="395"/>
        <end position="410"/>
    </location>
</feature>
<gene>
    <name evidence="14" type="ORF">AB0E65_05500</name>
</gene>
<evidence type="ECO:0000256" key="7">
    <source>
        <dbReference type="ARBA" id="ARBA00023008"/>
    </source>
</evidence>
<evidence type="ECO:0000256" key="6">
    <source>
        <dbReference type="ARBA" id="ARBA00022989"/>
    </source>
</evidence>
<organism evidence="14 15">
    <name type="scientific">Streptomyces fragilis</name>
    <dbReference type="NCBI Taxonomy" id="67301"/>
    <lineage>
        <taxon>Bacteria</taxon>
        <taxon>Bacillati</taxon>
        <taxon>Actinomycetota</taxon>
        <taxon>Actinomycetes</taxon>
        <taxon>Kitasatosporales</taxon>
        <taxon>Streptomycetaceae</taxon>
        <taxon>Streptomyces</taxon>
    </lineage>
</organism>
<dbReference type="InterPro" id="IPR008457">
    <property type="entry name" value="Cu-R_CopD_dom"/>
</dbReference>
<keyword evidence="8 10" id="KW-0472">Membrane</keyword>
<evidence type="ECO:0000259" key="12">
    <source>
        <dbReference type="Pfam" id="PF04234"/>
    </source>
</evidence>
<accession>A0ABV2YD84</accession>
<dbReference type="Pfam" id="PF04234">
    <property type="entry name" value="CopC"/>
    <property type="match status" value="1"/>
</dbReference>
<dbReference type="InterPro" id="IPR032694">
    <property type="entry name" value="CopC/D"/>
</dbReference>
<comment type="caution">
    <text evidence="14">The sequence shown here is derived from an EMBL/GenBank/DDBJ whole genome shotgun (WGS) entry which is preliminary data.</text>
</comment>
<dbReference type="Gene3D" id="2.60.40.1220">
    <property type="match status" value="1"/>
</dbReference>
<evidence type="ECO:0000256" key="8">
    <source>
        <dbReference type="ARBA" id="ARBA00023136"/>
    </source>
</evidence>
<dbReference type="InterPro" id="IPR014756">
    <property type="entry name" value="Ig_E-set"/>
</dbReference>
<feature type="transmembrane region" description="Helical" evidence="10">
    <location>
        <begin position="170"/>
        <end position="195"/>
    </location>
</feature>
<evidence type="ECO:0000256" key="9">
    <source>
        <dbReference type="SAM" id="MobiDB-lite"/>
    </source>
</evidence>
<name>A0ABV2YD84_9ACTN</name>
<feature type="domain" description="CopC" evidence="12">
    <location>
        <begin position="15"/>
        <end position="109"/>
    </location>
</feature>
<dbReference type="RefSeq" id="WP_108956641.1">
    <property type="nucleotide sequence ID" value="NZ_BEVZ01000008.1"/>
</dbReference>
<keyword evidence="4" id="KW-0479">Metal-binding</keyword>
<feature type="compositionally biased region" description="Acidic residues" evidence="9">
    <location>
        <begin position="411"/>
        <end position="422"/>
    </location>
</feature>
<comment type="subcellular location">
    <subcellularLocation>
        <location evidence="1">Cell membrane</location>
        <topology evidence="1">Multi-pass membrane protein</topology>
    </subcellularLocation>
</comment>
<keyword evidence="15" id="KW-1185">Reference proteome</keyword>
<feature type="transmembrane region" description="Helical" evidence="10">
    <location>
        <begin position="365"/>
        <end position="382"/>
    </location>
</feature>
<dbReference type="Pfam" id="PF05425">
    <property type="entry name" value="CopD"/>
    <property type="match status" value="1"/>
</dbReference>
<keyword evidence="6 10" id="KW-1133">Transmembrane helix</keyword>
<dbReference type="InterPro" id="IPR007348">
    <property type="entry name" value="CopC_dom"/>
</dbReference>
<dbReference type="EMBL" id="JBEZUR010000005">
    <property type="protein sequence ID" value="MEU3553682.1"/>
    <property type="molecule type" value="Genomic_DNA"/>
</dbReference>
<evidence type="ECO:0000256" key="2">
    <source>
        <dbReference type="ARBA" id="ARBA00022475"/>
    </source>
</evidence>
<protein>
    <submittedName>
        <fullName evidence="14">Copper resistance protein CopC</fullName>
    </submittedName>
</protein>
<keyword evidence="5 11" id="KW-0732">Signal</keyword>
<feature type="compositionally biased region" description="Low complexity" evidence="9">
    <location>
        <begin position="432"/>
        <end position="446"/>
    </location>
</feature>
<keyword evidence="3 10" id="KW-0812">Transmembrane</keyword>
<dbReference type="PANTHER" id="PTHR34820:SF4">
    <property type="entry name" value="INNER MEMBRANE PROTEIN YEBZ"/>
    <property type="match status" value="1"/>
</dbReference>
<dbReference type="SUPFAM" id="SSF81296">
    <property type="entry name" value="E set domains"/>
    <property type="match status" value="1"/>
</dbReference>
<evidence type="ECO:0000256" key="1">
    <source>
        <dbReference type="ARBA" id="ARBA00004651"/>
    </source>
</evidence>
<keyword evidence="7" id="KW-0186">Copper</keyword>
<evidence type="ECO:0000256" key="3">
    <source>
        <dbReference type="ARBA" id="ARBA00022692"/>
    </source>
</evidence>
<evidence type="ECO:0000313" key="14">
    <source>
        <dbReference type="EMBL" id="MEU3553682.1"/>
    </source>
</evidence>
<dbReference type="PANTHER" id="PTHR34820">
    <property type="entry name" value="INNER MEMBRANE PROTEIN YEBZ"/>
    <property type="match status" value="1"/>
</dbReference>
<evidence type="ECO:0000259" key="13">
    <source>
        <dbReference type="Pfam" id="PF05425"/>
    </source>
</evidence>
<dbReference type="Proteomes" id="UP001550850">
    <property type="component" value="Unassembled WGS sequence"/>
</dbReference>
<proteinExistence type="predicted"/>
<dbReference type="InterPro" id="IPR014755">
    <property type="entry name" value="Cu-Rt/internalin_Ig-like"/>
</dbReference>
<reference evidence="14 15" key="1">
    <citation type="submission" date="2024-06" db="EMBL/GenBank/DDBJ databases">
        <title>The Natural Products Discovery Center: Release of the First 8490 Sequenced Strains for Exploring Actinobacteria Biosynthetic Diversity.</title>
        <authorList>
            <person name="Kalkreuter E."/>
            <person name="Kautsar S.A."/>
            <person name="Yang D."/>
            <person name="Bader C.D."/>
            <person name="Teijaro C.N."/>
            <person name="Fluegel L."/>
            <person name="Davis C.M."/>
            <person name="Simpson J.R."/>
            <person name="Lauterbach L."/>
            <person name="Steele A.D."/>
            <person name="Gui C."/>
            <person name="Meng S."/>
            <person name="Li G."/>
            <person name="Viehrig K."/>
            <person name="Ye F."/>
            <person name="Su P."/>
            <person name="Kiefer A.F."/>
            <person name="Nichols A."/>
            <person name="Cepeda A.J."/>
            <person name="Yan W."/>
            <person name="Fan B."/>
            <person name="Jiang Y."/>
            <person name="Adhikari A."/>
            <person name="Zheng C.-J."/>
            <person name="Schuster L."/>
            <person name="Cowan T.M."/>
            <person name="Smanski M.J."/>
            <person name="Chevrette M.G."/>
            <person name="De Carvalho L.P.S."/>
            <person name="Shen B."/>
        </authorList>
    </citation>
    <scope>NUCLEOTIDE SEQUENCE [LARGE SCALE GENOMIC DNA]</scope>
    <source>
        <strain evidence="14 15">NPDC038104</strain>
    </source>
</reference>
<evidence type="ECO:0000256" key="11">
    <source>
        <dbReference type="SAM" id="SignalP"/>
    </source>
</evidence>
<feature type="chain" id="PRO_5046278274" evidence="11">
    <location>
        <begin position="17"/>
        <end position="705"/>
    </location>
</feature>
<keyword evidence="2" id="KW-1003">Cell membrane</keyword>
<evidence type="ECO:0000256" key="4">
    <source>
        <dbReference type="ARBA" id="ARBA00022723"/>
    </source>
</evidence>